<sequence>MNITVFCGAKMGTKEIYARKTANLGKWIATNGHQLIYGGGNDGLMGLLADTVLQNKGSVIGIMPGFLIEHEGAHKGLTEFYEVPDMLERKKRLINMADAFIALPGGLGTLEEIADVVSWAKIGQNDKPCVFYNIASYYEPLRQQLDLMVHEGYLGQAQRNNVLFSDSLNEIAEYINTYHVVAEF</sequence>
<dbReference type="PANTHER" id="PTHR31223:SF70">
    <property type="entry name" value="LOG FAMILY PROTEIN YJL055W"/>
    <property type="match status" value="1"/>
</dbReference>
<dbReference type="NCBIfam" id="TIGR00730">
    <property type="entry name" value="Rossman fold protein, TIGR00730 family"/>
    <property type="match status" value="1"/>
</dbReference>
<evidence type="ECO:0000313" key="4">
    <source>
        <dbReference type="Proteomes" id="UP001220478"/>
    </source>
</evidence>
<dbReference type="Gene3D" id="3.40.50.450">
    <property type="match status" value="1"/>
</dbReference>
<dbReference type="SUPFAM" id="SSF102405">
    <property type="entry name" value="MCP/YpsA-like"/>
    <property type="match status" value="1"/>
</dbReference>
<dbReference type="InterPro" id="IPR005269">
    <property type="entry name" value="LOG"/>
</dbReference>
<evidence type="ECO:0000256" key="1">
    <source>
        <dbReference type="ARBA" id="ARBA00006763"/>
    </source>
</evidence>
<keyword evidence="2" id="KW-0378">Hydrolase</keyword>
<accession>A0ABY8C5U9</accession>
<reference evidence="3 4" key="1">
    <citation type="submission" date="2023-02" db="EMBL/GenBank/DDBJ databases">
        <title>Novel Oscillospiraceae bacterial genomes.</title>
        <authorList>
            <person name="Srinivasan S."/>
            <person name="Austin M.N."/>
            <person name="Fiedler T.L."/>
            <person name="Strenk S.M."/>
            <person name="Agnew K.J."/>
            <person name="Nagana Gowda G.A."/>
            <person name="Raftery D."/>
            <person name="Beamer M.A."/>
            <person name="Achilles S.L."/>
            <person name="Wiesenfeld H.C."/>
            <person name="Fredricks D.N."/>
            <person name="Hillier S.L."/>
        </authorList>
    </citation>
    <scope>NUCLEOTIDE SEQUENCE [LARGE SCALE GENOMIC DNA]</scope>
    <source>
        <strain evidence="3 4">CHIC02 1186E3-8</strain>
    </source>
</reference>
<dbReference type="RefSeq" id="WP_315571795.1">
    <property type="nucleotide sequence ID" value="NZ_CP118868.1"/>
</dbReference>
<name>A0ABY8C5U9_9FIRM</name>
<comment type="similarity">
    <text evidence="1 2">Belongs to the LOG family.</text>
</comment>
<dbReference type="InterPro" id="IPR031100">
    <property type="entry name" value="LOG_fam"/>
</dbReference>
<organism evidence="3 4">
    <name type="scientific">Amygdalobacter indicium</name>
    <dbReference type="NCBI Taxonomy" id="3029272"/>
    <lineage>
        <taxon>Bacteria</taxon>
        <taxon>Bacillati</taxon>
        <taxon>Bacillota</taxon>
        <taxon>Clostridia</taxon>
        <taxon>Eubacteriales</taxon>
        <taxon>Oscillospiraceae</taxon>
        <taxon>Amygdalobacter</taxon>
    </lineage>
</organism>
<dbReference type="PANTHER" id="PTHR31223">
    <property type="entry name" value="LOG FAMILY PROTEIN YJL055W"/>
    <property type="match status" value="1"/>
</dbReference>
<dbReference type="Proteomes" id="UP001220478">
    <property type="component" value="Chromosome"/>
</dbReference>
<dbReference type="EMBL" id="CP118868">
    <property type="protein sequence ID" value="WEG35669.1"/>
    <property type="molecule type" value="Genomic_DNA"/>
</dbReference>
<evidence type="ECO:0000256" key="2">
    <source>
        <dbReference type="RuleBase" id="RU363015"/>
    </source>
</evidence>
<keyword evidence="2" id="KW-0203">Cytokinin biosynthesis</keyword>
<evidence type="ECO:0000313" key="3">
    <source>
        <dbReference type="EMBL" id="WEG35669.1"/>
    </source>
</evidence>
<proteinExistence type="inferred from homology"/>
<dbReference type="EC" id="3.2.2.n1" evidence="2"/>
<protein>
    <recommendedName>
        <fullName evidence="2">Cytokinin riboside 5'-monophosphate phosphoribohydrolase</fullName>
        <ecNumber evidence="2">3.2.2.n1</ecNumber>
    </recommendedName>
</protein>
<keyword evidence="4" id="KW-1185">Reference proteome</keyword>
<dbReference type="Pfam" id="PF03641">
    <property type="entry name" value="Lysine_decarbox"/>
    <property type="match status" value="1"/>
</dbReference>
<gene>
    <name evidence="3" type="ORF">PYS61_00470</name>
</gene>